<feature type="region of interest" description="Disordered" evidence="1">
    <location>
        <begin position="56"/>
        <end position="125"/>
    </location>
</feature>
<dbReference type="AlphaFoldDB" id="A0A812HSA6"/>
<organism evidence="3 4">
    <name type="scientific">Symbiodinium natans</name>
    <dbReference type="NCBI Taxonomy" id="878477"/>
    <lineage>
        <taxon>Eukaryota</taxon>
        <taxon>Sar</taxon>
        <taxon>Alveolata</taxon>
        <taxon>Dinophyceae</taxon>
        <taxon>Suessiales</taxon>
        <taxon>Symbiodiniaceae</taxon>
        <taxon>Symbiodinium</taxon>
    </lineage>
</organism>
<dbReference type="EMBL" id="CAJNDS010000111">
    <property type="protein sequence ID" value="CAE6960252.1"/>
    <property type="molecule type" value="Genomic_DNA"/>
</dbReference>
<reference evidence="3" key="1">
    <citation type="submission" date="2021-02" db="EMBL/GenBank/DDBJ databases">
        <authorList>
            <person name="Dougan E. K."/>
            <person name="Rhodes N."/>
            <person name="Thang M."/>
            <person name="Chan C."/>
        </authorList>
    </citation>
    <scope>NUCLEOTIDE SEQUENCE</scope>
</reference>
<name>A0A812HSA6_9DINO</name>
<gene>
    <name evidence="3" type="primary">NEK1</name>
    <name evidence="3" type="ORF">SNAT2548_LOCUS1922</name>
</gene>
<comment type="caution">
    <text evidence="3">The sequence shown here is derived from an EMBL/GenBank/DDBJ whole genome shotgun (WGS) entry which is preliminary data.</text>
</comment>
<proteinExistence type="predicted"/>
<evidence type="ECO:0000256" key="1">
    <source>
        <dbReference type="SAM" id="MobiDB-lite"/>
    </source>
</evidence>
<keyword evidence="2" id="KW-1133">Transmembrane helix</keyword>
<evidence type="ECO:0000313" key="3">
    <source>
        <dbReference type="EMBL" id="CAE6960252.1"/>
    </source>
</evidence>
<dbReference type="OrthoDB" id="10363105at2759"/>
<accession>A0A812HSA6</accession>
<keyword evidence="4" id="KW-1185">Reference proteome</keyword>
<evidence type="ECO:0000256" key="2">
    <source>
        <dbReference type="SAM" id="Phobius"/>
    </source>
</evidence>
<protein>
    <submittedName>
        <fullName evidence="3">NEK1 protein</fullName>
    </submittedName>
</protein>
<feature type="compositionally biased region" description="Polar residues" evidence="1">
    <location>
        <begin position="116"/>
        <end position="125"/>
    </location>
</feature>
<feature type="compositionally biased region" description="Polar residues" evidence="1">
    <location>
        <begin position="57"/>
        <end position="79"/>
    </location>
</feature>
<dbReference type="Proteomes" id="UP000604046">
    <property type="component" value="Unassembled WGS sequence"/>
</dbReference>
<evidence type="ECO:0000313" key="4">
    <source>
        <dbReference type="Proteomes" id="UP000604046"/>
    </source>
</evidence>
<feature type="transmembrane region" description="Helical" evidence="2">
    <location>
        <begin position="23"/>
        <end position="46"/>
    </location>
</feature>
<keyword evidence="2" id="KW-0812">Transmembrane</keyword>
<keyword evidence="2" id="KW-0472">Membrane</keyword>
<sequence>MLVQVLAAARSTAQQMVRPSATFVFVGPFLIMTGILIACFAMLFSFSADCRTFAPSECSQDGYSRSRSQRTLQTPSSRTQDPHLALSQQSLPPKEALQGGRTSQGQASGMPASRMSLASQAGSSQRVPPLRLSAISAAGRPTGEMFMASAAPLQPLFPALVLPAREGQLEVSLDAVQTVQKTGAGRFFVIGPLGNKILHITACGSAFDVHMAQRSSELVSKVSLKPAQDACRIDICRGDGAVYGKIVEHEQPQKSQDEVSFSVVVTSSSGKAERAMLVVQGDPEKFRLAAKAASDGQPVASIELQAYGEEHFLDLRTSRGADTALVVSSFLGILLLRDRPRNSVPRPLMSGA</sequence>